<feature type="compositionally biased region" description="Basic residues" evidence="1">
    <location>
        <begin position="483"/>
        <end position="494"/>
    </location>
</feature>
<evidence type="ECO:0000313" key="4">
    <source>
        <dbReference type="Proteomes" id="UP000762676"/>
    </source>
</evidence>
<keyword evidence="2" id="KW-0812">Transmembrane</keyword>
<comment type="caution">
    <text evidence="3">The sequence shown here is derived from an EMBL/GenBank/DDBJ whole genome shotgun (WGS) entry which is preliminary data.</text>
</comment>
<feature type="compositionally biased region" description="Basic and acidic residues" evidence="1">
    <location>
        <begin position="447"/>
        <end position="482"/>
    </location>
</feature>
<gene>
    <name evidence="3" type="ORF">ElyMa_005086700</name>
</gene>
<feature type="transmembrane region" description="Helical" evidence="2">
    <location>
        <begin position="12"/>
        <end position="39"/>
    </location>
</feature>
<feature type="compositionally biased region" description="Low complexity" evidence="1">
    <location>
        <begin position="382"/>
        <end position="423"/>
    </location>
</feature>
<sequence>MASLQSSRMQCCCCAIGVFAAMFGVFMLSAGICIVVNVGMEVDTSGLPSNLHNDDGRKIIGIILICVAVATMALSASVGFFYFVVCNRKPQHSSSEAVAASRGNGRSATAGDAQQTKHRHHGHHHHHGASRGVNGVLQHRSGGAGSPADGRHARLAQPERTRSRDSVRTGSQQSLRSAVAGAIGDSPVGGGNRAVGRPPGSRYHHKRSHHKSRGFRPNVSRYKSGLEPHQEEDVEAAKSVVDLKRTLASGSSSSAIMSQTTDPRRHHSHQAWSDEYKDETDLEKTSSFSSPPTIILSNTMDSQPHLGNTDDSFTGFNNSSNTMETQILEESGSMTMLGNTLNSTADFASPDSTLNEEFQQRQIMGGKSEFEEVSFSQGQLPSHGISSSHSQAGQHSGSTAAKHSLSSMSSASSVSMSPSHSSSVNLVTDAQGAFHTQSQILSSVSSEVRHVSDEQLKRRENSLSREVEEVVDLHTGLESEQRHRSHKRHHHKAHKDKEKEQNSLVGDGETEIQLTTLHVHQATRRDPVPLPSFSQERLVDIETPTFPKGQGSSGSVSKDNHAFSSDGGDPDADETADLHKMREYMKDLMDETRDV</sequence>
<organism evidence="3 4">
    <name type="scientific">Elysia marginata</name>
    <dbReference type="NCBI Taxonomy" id="1093978"/>
    <lineage>
        <taxon>Eukaryota</taxon>
        <taxon>Metazoa</taxon>
        <taxon>Spiralia</taxon>
        <taxon>Lophotrochozoa</taxon>
        <taxon>Mollusca</taxon>
        <taxon>Gastropoda</taxon>
        <taxon>Heterobranchia</taxon>
        <taxon>Euthyneura</taxon>
        <taxon>Panpulmonata</taxon>
        <taxon>Sacoglossa</taxon>
        <taxon>Placobranchoidea</taxon>
        <taxon>Plakobranchidae</taxon>
        <taxon>Elysia</taxon>
    </lineage>
</organism>
<dbReference type="AlphaFoldDB" id="A0AAV4JH24"/>
<feature type="compositionally biased region" description="Basic residues" evidence="1">
    <location>
        <begin position="202"/>
        <end position="214"/>
    </location>
</feature>
<dbReference type="EMBL" id="BMAT01010170">
    <property type="protein sequence ID" value="GFS21580.1"/>
    <property type="molecule type" value="Genomic_DNA"/>
</dbReference>
<feature type="compositionally biased region" description="Basic and acidic residues" evidence="1">
    <location>
        <begin position="149"/>
        <end position="167"/>
    </location>
</feature>
<evidence type="ECO:0000313" key="3">
    <source>
        <dbReference type="EMBL" id="GFS21580.1"/>
    </source>
</evidence>
<dbReference type="Proteomes" id="UP000762676">
    <property type="component" value="Unassembled WGS sequence"/>
</dbReference>
<evidence type="ECO:0000256" key="1">
    <source>
        <dbReference type="SAM" id="MobiDB-lite"/>
    </source>
</evidence>
<feature type="transmembrane region" description="Helical" evidence="2">
    <location>
        <begin position="59"/>
        <end position="85"/>
    </location>
</feature>
<name>A0AAV4JH24_9GAST</name>
<accession>A0AAV4JH24</accession>
<feature type="region of interest" description="Disordered" evidence="1">
    <location>
        <begin position="520"/>
        <end position="595"/>
    </location>
</feature>
<reference evidence="3 4" key="1">
    <citation type="journal article" date="2021" name="Elife">
        <title>Chloroplast acquisition without the gene transfer in kleptoplastic sea slugs, Plakobranchus ocellatus.</title>
        <authorList>
            <person name="Maeda T."/>
            <person name="Takahashi S."/>
            <person name="Yoshida T."/>
            <person name="Shimamura S."/>
            <person name="Takaki Y."/>
            <person name="Nagai Y."/>
            <person name="Toyoda A."/>
            <person name="Suzuki Y."/>
            <person name="Arimoto A."/>
            <person name="Ishii H."/>
            <person name="Satoh N."/>
            <person name="Nishiyama T."/>
            <person name="Hasebe M."/>
            <person name="Maruyama T."/>
            <person name="Minagawa J."/>
            <person name="Obokata J."/>
            <person name="Shigenobu S."/>
        </authorList>
    </citation>
    <scope>NUCLEOTIDE SEQUENCE [LARGE SCALE GENOMIC DNA]</scope>
</reference>
<keyword evidence="4" id="KW-1185">Reference proteome</keyword>
<keyword evidence="2" id="KW-1133">Transmembrane helix</keyword>
<evidence type="ECO:0008006" key="5">
    <source>
        <dbReference type="Google" id="ProtNLM"/>
    </source>
</evidence>
<feature type="region of interest" description="Disordered" evidence="1">
    <location>
        <begin position="370"/>
        <end position="423"/>
    </location>
</feature>
<protein>
    <recommendedName>
        <fullName evidence="5">Neogenin C-terminal domain-containing protein</fullName>
    </recommendedName>
</protein>
<feature type="compositionally biased region" description="Basic residues" evidence="1">
    <location>
        <begin position="116"/>
        <end position="129"/>
    </location>
</feature>
<proteinExistence type="predicted"/>
<evidence type="ECO:0000256" key="2">
    <source>
        <dbReference type="SAM" id="Phobius"/>
    </source>
</evidence>
<feature type="region of interest" description="Disordered" evidence="1">
    <location>
        <begin position="442"/>
        <end position="507"/>
    </location>
</feature>
<keyword evidence="2" id="KW-0472">Membrane</keyword>
<feature type="region of interest" description="Disordered" evidence="1">
    <location>
        <begin position="96"/>
        <end position="292"/>
    </location>
</feature>
<feature type="compositionally biased region" description="Basic and acidic residues" evidence="1">
    <location>
        <begin position="576"/>
        <end position="595"/>
    </location>
</feature>